<evidence type="ECO:0000313" key="3">
    <source>
        <dbReference type="Proteomes" id="UP000054937"/>
    </source>
</evidence>
<sequence>MQLISWYRDASFDKEYEKSFLQTIPQVYILDKNAQQFDDLEKEKLINQLQFQGDILDQQIALQFNIQKVDFINSSLDNYEAQIAVGKIQHKLLASIVTIGLTLLLAIYLIIIIAKK</sequence>
<evidence type="ECO:0000256" key="1">
    <source>
        <dbReference type="SAM" id="Phobius"/>
    </source>
</evidence>
<dbReference type="EMBL" id="LDAU01000123">
    <property type="protein sequence ID" value="KRX03907.1"/>
    <property type="molecule type" value="Genomic_DNA"/>
</dbReference>
<feature type="transmembrane region" description="Helical" evidence="1">
    <location>
        <begin position="92"/>
        <end position="114"/>
    </location>
</feature>
<dbReference type="Proteomes" id="UP000054937">
    <property type="component" value="Unassembled WGS sequence"/>
</dbReference>
<evidence type="ECO:0000313" key="2">
    <source>
        <dbReference type="EMBL" id="KRX03907.1"/>
    </source>
</evidence>
<accession>A0A0V0QNH7</accession>
<gene>
    <name evidence="2" type="ORF">PPERSA_12112</name>
</gene>
<name>A0A0V0QNH7_PSEPJ</name>
<reference evidence="2 3" key="1">
    <citation type="journal article" date="2015" name="Sci. Rep.">
        <title>Genome of the facultative scuticociliatosis pathogen Pseudocohnilembus persalinus provides insight into its virulence through horizontal gene transfer.</title>
        <authorList>
            <person name="Xiong J."/>
            <person name="Wang G."/>
            <person name="Cheng J."/>
            <person name="Tian M."/>
            <person name="Pan X."/>
            <person name="Warren A."/>
            <person name="Jiang C."/>
            <person name="Yuan D."/>
            <person name="Miao W."/>
        </authorList>
    </citation>
    <scope>NUCLEOTIDE SEQUENCE [LARGE SCALE GENOMIC DNA]</scope>
    <source>
        <strain evidence="2">36N120E</strain>
    </source>
</reference>
<proteinExistence type="predicted"/>
<dbReference type="InParanoid" id="A0A0V0QNH7"/>
<keyword evidence="1" id="KW-1133">Transmembrane helix</keyword>
<comment type="caution">
    <text evidence="2">The sequence shown here is derived from an EMBL/GenBank/DDBJ whole genome shotgun (WGS) entry which is preliminary data.</text>
</comment>
<protein>
    <submittedName>
        <fullName evidence="2">Uncharacterized protein</fullName>
    </submittedName>
</protein>
<organism evidence="2 3">
    <name type="scientific">Pseudocohnilembus persalinus</name>
    <name type="common">Ciliate</name>
    <dbReference type="NCBI Taxonomy" id="266149"/>
    <lineage>
        <taxon>Eukaryota</taxon>
        <taxon>Sar</taxon>
        <taxon>Alveolata</taxon>
        <taxon>Ciliophora</taxon>
        <taxon>Intramacronucleata</taxon>
        <taxon>Oligohymenophorea</taxon>
        <taxon>Scuticociliatia</taxon>
        <taxon>Philasterida</taxon>
        <taxon>Pseudocohnilembidae</taxon>
        <taxon>Pseudocohnilembus</taxon>
    </lineage>
</organism>
<keyword evidence="1" id="KW-0812">Transmembrane</keyword>
<keyword evidence="3" id="KW-1185">Reference proteome</keyword>
<dbReference type="AlphaFoldDB" id="A0A0V0QNH7"/>
<keyword evidence="1" id="KW-0472">Membrane</keyword>